<dbReference type="HOGENOM" id="CLU_2626638_0_0_1"/>
<feature type="signal peptide" evidence="1">
    <location>
        <begin position="1"/>
        <end position="22"/>
    </location>
</feature>
<keyword evidence="1" id="KW-0732">Signal</keyword>
<dbReference type="Gramene" id="KQL14987">
    <property type="protein sequence ID" value="KQL14987"/>
    <property type="gene ID" value="SETIT_023857mg"/>
</dbReference>
<accession>K3ZBD6</accession>
<feature type="chain" id="PRO_5010127618" description="Secreted protein" evidence="1">
    <location>
        <begin position="23"/>
        <end position="78"/>
    </location>
</feature>
<organism evidence="2 3">
    <name type="scientific">Setaria italica</name>
    <name type="common">Foxtail millet</name>
    <name type="synonym">Panicum italicum</name>
    <dbReference type="NCBI Taxonomy" id="4555"/>
    <lineage>
        <taxon>Eukaryota</taxon>
        <taxon>Viridiplantae</taxon>
        <taxon>Streptophyta</taxon>
        <taxon>Embryophyta</taxon>
        <taxon>Tracheophyta</taxon>
        <taxon>Spermatophyta</taxon>
        <taxon>Magnoliopsida</taxon>
        <taxon>Liliopsida</taxon>
        <taxon>Poales</taxon>
        <taxon>Poaceae</taxon>
        <taxon>PACMAD clade</taxon>
        <taxon>Panicoideae</taxon>
        <taxon>Panicodae</taxon>
        <taxon>Paniceae</taxon>
        <taxon>Cenchrinae</taxon>
        <taxon>Setaria</taxon>
    </lineage>
</organism>
<dbReference type="Proteomes" id="UP000004995">
    <property type="component" value="Unassembled WGS sequence"/>
</dbReference>
<name>K3ZBD6_SETIT</name>
<keyword evidence="3" id="KW-1185">Reference proteome</keyword>
<protein>
    <recommendedName>
        <fullName evidence="4">Secreted protein</fullName>
    </recommendedName>
</protein>
<proteinExistence type="predicted"/>
<reference evidence="2" key="2">
    <citation type="submission" date="2018-08" db="UniProtKB">
        <authorList>
            <consortium name="EnsemblPlants"/>
        </authorList>
    </citation>
    <scope>IDENTIFICATION</scope>
    <source>
        <strain evidence="2">Yugu1</strain>
    </source>
</reference>
<evidence type="ECO:0008006" key="4">
    <source>
        <dbReference type="Google" id="ProtNLM"/>
    </source>
</evidence>
<evidence type="ECO:0000256" key="1">
    <source>
        <dbReference type="SAM" id="SignalP"/>
    </source>
</evidence>
<evidence type="ECO:0000313" key="2">
    <source>
        <dbReference type="EnsemblPlants" id="KQL14987"/>
    </source>
</evidence>
<evidence type="ECO:0000313" key="3">
    <source>
        <dbReference type="Proteomes" id="UP000004995"/>
    </source>
</evidence>
<reference evidence="3" key="1">
    <citation type="journal article" date="2012" name="Nat. Biotechnol.">
        <title>Reference genome sequence of the model plant Setaria.</title>
        <authorList>
            <person name="Bennetzen J.L."/>
            <person name="Schmutz J."/>
            <person name="Wang H."/>
            <person name="Percifield R."/>
            <person name="Hawkins J."/>
            <person name="Pontaroli A.C."/>
            <person name="Estep M."/>
            <person name="Feng L."/>
            <person name="Vaughn J.N."/>
            <person name="Grimwood J."/>
            <person name="Jenkins J."/>
            <person name="Barry K."/>
            <person name="Lindquist E."/>
            <person name="Hellsten U."/>
            <person name="Deshpande S."/>
            <person name="Wang X."/>
            <person name="Wu X."/>
            <person name="Mitros T."/>
            <person name="Triplett J."/>
            <person name="Yang X."/>
            <person name="Ye C.Y."/>
            <person name="Mauro-Herrera M."/>
            <person name="Wang L."/>
            <person name="Li P."/>
            <person name="Sharma M."/>
            <person name="Sharma R."/>
            <person name="Ronald P.C."/>
            <person name="Panaud O."/>
            <person name="Kellogg E.A."/>
            <person name="Brutnell T.P."/>
            <person name="Doust A.N."/>
            <person name="Tuskan G.A."/>
            <person name="Rokhsar D."/>
            <person name="Devos K.M."/>
        </authorList>
    </citation>
    <scope>NUCLEOTIDE SEQUENCE [LARGE SCALE GENOMIC DNA]</scope>
    <source>
        <strain evidence="3">cv. Yugu1</strain>
    </source>
</reference>
<dbReference type="InParanoid" id="K3ZBD6"/>
<sequence>MCIKPALVDITLISLVLMGISTCKIGFPRSTSCHQTLETINSTCHLLIVSFNILLTADYGTQKLQSESECSIFGCENV</sequence>
<dbReference type="EMBL" id="AGNK02001631">
    <property type="status" value="NOT_ANNOTATED_CDS"/>
    <property type="molecule type" value="Genomic_DNA"/>
</dbReference>
<dbReference type="AlphaFoldDB" id="K3ZBD6"/>
<dbReference type="EnsemblPlants" id="KQL14987">
    <property type="protein sequence ID" value="KQL14987"/>
    <property type="gene ID" value="SETIT_023857mg"/>
</dbReference>